<evidence type="ECO:0000313" key="2">
    <source>
        <dbReference type="EMBL" id="PSV00883.1"/>
    </source>
</evidence>
<comment type="caution">
    <text evidence="2">The sequence shown here is derived from an EMBL/GenBank/DDBJ whole genome shotgun (WGS) entry which is preliminary data.</text>
</comment>
<protein>
    <recommendedName>
        <fullName evidence="4">MotA/TolQ/ExbB proton channel domain-containing protein</fullName>
    </recommendedName>
</protein>
<evidence type="ECO:0008006" key="4">
    <source>
        <dbReference type="Google" id="ProtNLM"/>
    </source>
</evidence>
<dbReference type="EMBL" id="PYNF01000002">
    <property type="protein sequence ID" value="PSV00883.1"/>
    <property type="molecule type" value="Genomic_DNA"/>
</dbReference>
<feature type="transmembrane region" description="Helical" evidence="1">
    <location>
        <begin position="130"/>
        <end position="152"/>
    </location>
</feature>
<feature type="transmembrane region" description="Helical" evidence="1">
    <location>
        <begin position="7"/>
        <end position="30"/>
    </location>
</feature>
<evidence type="ECO:0000256" key="1">
    <source>
        <dbReference type="SAM" id="Phobius"/>
    </source>
</evidence>
<evidence type="ECO:0000313" key="3">
    <source>
        <dbReference type="Proteomes" id="UP000241426"/>
    </source>
</evidence>
<feature type="transmembrane region" description="Helical" evidence="1">
    <location>
        <begin position="36"/>
        <end position="56"/>
    </location>
</feature>
<dbReference type="RefSeq" id="WP_107288602.1">
    <property type="nucleotide sequence ID" value="NZ_PYNF01000002.1"/>
</dbReference>
<reference evidence="2 3" key="1">
    <citation type="submission" date="2018-01" db="EMBL/GenBank/DDBJ databases">
        <title>Whole genome sequencing of Histamine producing bacteria.</title>
        <authorList>
            <person name="Butler K."/>
        </authorList>
    </citation>
    <scope>NUCLEOTIDE SEQUENCE [LARGE SCALE GENOMIC DNA]</scope>
    <source>
        <strain evidence="2 3">FS-7.2</strain>
    </source>
</reference>
<feature type="transmembrane region" description="Helical" evidence="1">
    <location>
        <begin position="68"/>
        <end position="91"/>
    </location>
</feature>
<keyword evidence="1" id="KW-1133">Transmembrane helix</keyword>
<sequence>MIYIGYLIYAAVIAAICGIPSVTEMILTSYNLATEITAACGVLALYPPALLFYYQVRKFNDEAHEDTFNAVVTMCSGTVVSLGLIGTFIGLTQMIEKIAGAIGGGGGQSMEEQIAGVMAAISASLNSMSFAFLTSVMGVSAAVVIAGACTYFREFFKDGAKSSSGEESVGIDETALVRLESDNSKIKSVINRIVGSNIDRSELSSIVISNSLQVKELTKITARLADQCEIRAQVEKELTDVLIRVEDKLSDIGQAVLSGNETRESLTGAVLSMRDISSDVNDSVTSMRQYQNKISGLLKQL</sequence>
<accession>A0A2T3KM58</accession>
<keyword evidence="1" id="KW-0472">Membrane</keyword>
<name>A0A2T3KM58_9GAMM</name>
<dbReference type="Proteomes" id="UP000241426">
    <property type="component" value="Unassembled WGS sequence"/>
</dbReference>
<gene>
    <name evidence="2" type="ORF">C9J27_02320</name>
</gene>
<keyword evidence="1" id="KW-0812">Transmembrane</keyword>
<proteinExistence type="predicted"/>
<dbReference type="AlphaFoldDB" id="A0A2T3KM58"/>
<organism evidence="2 3">
    <name type="scientific">Photobacterium kishitanii</name>
    <dbReference type="NCBI Taxonomy" id="318456"/>
    <lineage>
        <taxon>Bacteria</taxon>
        <taxon>Pseudomonadati</taxon>
        <taxon>Pseudomonadota</taxon>
        <taxon>Gammaproteobacteria</taxon>
        <taxon>Vibrionales</taxon>
        <taxon>Vibrionaceae</taxon>
        <taxon>Photobacterium</taxon>
    </lineage>
</organism>